<dbReference type="PANTHER" id="PTHR45947">
    <property type="entry name" value="SULFOQUINOVOSYL TRANSFERASE SQD2"/>
    <property type="match status" value="1"/>
</dbReference>
<evidence type="ECO:0000259" key="1">
    <source>
        <dbReference type="Pfam" id="PF00534"/>
    </source>
</evidence>
<dbReference type="GO" id="GO:0016757">
    <property type="term" value="F:glycosyltransferase activity"/>
    <property type="evidence" value="ECO:0007669"/>
    <property type="project" value="InterPro"/>
</dbReference>
<dbReference type="SUPFAM" id="SSF53756">
    <property type="entry name" value="UDP-Glycosyltransferase/glycogen phosphorylase"/>
    <property type="match status" value="1"/>
</dbReference>
<evidence type="ECO:0000259" key="2">
    <source>
        <dbReference type="Pfam" id="PF13439"/>
    </source>
</evidence>
<feature type="domain" description="Glycosyltransferase subfamily 4-like N-terminal" evidence="2">
    <location>
        <begin position="29"/>
        <end position="210"/>
    </location>
</feature>
<protein>
    <submittedName>
        <fullName evidence="3">Glycosyltransferase family 4 protein</fullName>
    </submittedName>
</protein>
<dbReference type="InterPro" id="IPR050194">
    <property type="entry name" value="Glycosyltransferase_grp1"/>
</dbReference>
<dbReference type="Gene3D" id="3.40.50.2000">
    <property type="entry name" value="Glycogen Phosphorylase B"/>
    <property type="match status" value="2"/>
</dbReference>
<reference evidence="3" key="1">
    <citation type="journal article" date="2020" name="mSystems">
        <title>Genome- and Community-Level Interaction Insights into Carbon Utilization and Element Cycling Functions of Hydrothermarchaeota in Hydrothermal Sediment.</title>
        <authorList>
            <person name="Zhou Z."/>
            <person name="Liu Y."/>
            <person name="Xu W."/>
            <person name="Pan J."/>
            <person name="Luo Z.H."/>
            <person name="Li M."/>
        </authorList>
    </citation>
    <scope>NUCLEOTIDE SEQUENCE [LARGE SCALE GENOMIC DNA]</scope>
    <source>
        <strain evidence="3">SpSt-125</strain>
    </source>
</reference>
<dbReference type="Pfam" id="PF00534">
    <property type="entry name" value="Glycos_transf_1"/>
    <property type="match status" value="1"/>
</dbReference>
<dbReference type="PANTHER" id="PTHR45947:SF15">
    <property type="entry name" value="TEICHURONIC ACID BIOSYNTHESIS GLYCOSYLTRANSFERASE TUAC-RELATED"/>
    <property type="match status" value="1"/>
</dbReference>
<feature type="domain" description="Glycosyl transferase family 1" evidence="1">
    <location>
        <begin position="224"/>
        <end position="394"/>
    </location>
</feature>
<keyword evidence="3" id="KW-0808">Transferase</keyword>
<name>A0A7J2U3P3_9CREN</name>
<proteinExistence type="predicted"/>
<accession>A0A7J2U3P3</accession>
<gene>
    <name evidence="3" type="ORF">ENO26_04850</name>
</gene>
<dbReference type="InterPro" id="IPR028098">
    <property type="entry name" value="Glyco_trans_4-like_N"/>
</dbReference>
<comment type="caution">
    <text evidence="3">The sequence shown here is derived from an EMBL/GenBank/DDBJ whole genome shotgun (WGS) entry which is preliminary data.</text>
</comment>
<sequence length="419" mass="47710">MKREGRLLKILLASTSIRLSRAEQAFSFIYEEIIRLLHRGIEVHIARLRYGGSYCYHKICVHDVKKRDLLMIDPYILLLNVTLSVKDASSLRNAYKELLCVQHVSKLINIVKPHIIHAHFAYPEGWCALLAKLISNSKVPLVVTVHGYDINVLPEYGYGIRLNYFFDVKVRTVLRHADYVIAVSKDLASKVEELGAKNYVYIPNGVDLKRFNPSIGIIEKEKVENIRHKWGVEDADVVIGFFRHLYPWYGVHYIPLIARLVTKNTSAKVKFVLAGSADPKYTELLHKLIVKLDLKADIIYLGKIPRTLMPLVYQAVDIVINTSLTDGMPPSTLEAMASGKPVVSFASGGNKELIVDGYNGFLIRLKNYRDFASKLLYLIENPSEAKKMGLNGRKLAEERYSLEKRIDKIIKTYRALIEN</sequence>
<dbReference type="AlphaFoldDB" id="A0A7J2U3P3"/>
<evidence type="ECO:0000313" key="3">
    <source>
        <dbReference type="EMBL" id="HEM66883.1"/>
    </source>
</evidence>
<organism evidence="3">
    <name type="scientific">Ignisphaera aggregans</name>
    <dbReference type="NCBI Taxonomy" id="334771"/>
    <lineage>
        <taxon>Archaea</taxon>
        <taxon>Thermoproteota</taxon>
        <taxon>Thermoprotei</taxon>
        <taxon>Desulfurococcales</taxon>
        <taxon>Desulfurococcaceae</taxon>
        <taxon>Ignisphaera</taxon>
    </lineage>
</organism>
<dbReference type="InterPro" id="IPR001296">
    <property type="entry name" value="Glyco_trans_1"/>
</dbReference>
<dbReference type="Pfam" id="PF13439">
    <property type="entry name" value="Glyco_transf_4"/>
    <property type="match status" value="1"/>
</dbReference>
<dbReference type="CDD" id="cd03801">
    <property type="entry name" value="GT4_PimA-like"/>
    <property type="match status" value="1"/>
</dbReference>
<dbReference type="EMBL" id="DSEU01000036">
    <property type="protein sequence ID" value="HEM66883.1"/>
    <property type="molecule type" value="Genomic_DNA"/>
</dbReference>